<gene>
    <name evidence="2" type="ORF">g.34720</name>
</gene>
<evidence type="ECO:0000256" key="1">
    <source>
        <dbReference type="SAM" id="MobiDB-lite"/>
    </source>
</evidence>
<sequence>VSSLTRSCGALIGRTFSSLAFRGINMEQNNKNKNQAKLKRDTTATPLASQLETHLRDETSGSSRTMSLPQDRGEKQKKFFHKRITGVLVPPPGQPGGRDDPLRVGLSGAGCRWYLRFLAQGLSPEEARKKAVERKISSQVAPPKKRGTMETTPPTQQETKRRRMATATSNTATTSGATYAETAKV</sequence>
<protein>
    <submittedName>
        <fullName evidence="2">Uncharacterized protein</fullName>
    </submittedName>
</protein>
<feature type="compositionally biased region" description="Low complexity" evidence="1">
    <location>
        <begin position="165"/>
        <end position="185"/>
    </location>
</feature>
<organism evidence="2">
    <name type="scientific">Cuerna arida</name>
    <dbReference type="NCBI Taxonomy" id="1464854"/>
    <lineage>
        <taxon>Eukaryota</taxon>
        <taxon>Metazoa</taxon>
        <taxon>Ecdysozoa</taxon>
        <taxon>Arthropoda</taxon>
        <taxon>Hexapoda</taxon>
        <taxon>Insecta</taxon>
        <taxon>Pterygota</taxon>
        <taxon>Neoptera</taxon>
        <taxon>Paraneoptera</taxon>
        <taxon>Hemiptera</taxon>
        <taxon>Auchenorrhyncha</taxon>
        <taxon>Membracoidea</taxon>
        <taxon>Cicadellidae</taxon>
        <taxon>Cicadellinae</taxon>
        <taxon>Proconiini</taxon>
        <taxon>Cuerna</taxon>
    </lineage>
</organism>
<feature type="non-terminal residue" evidence="2">
    <location>
        <position position="1"/>
    </location>
</feature>
<feature type="non-terminal residue" evidence="2">
    <location>
        <position position="185"/>
    </location>
</feature>
<feature type="region of interest" description="Disordered" evidence="1">
    <location>
        <begin position="129"/>
        <end position="185"/>
    </location>
</feature>
<proteinExistence type="predicted"/>
<reference evidence="2" key="1">
    <citation type="submission" date="2015-11" db="EMBL/GenBank/DDBJ databases">
        <title>De novo transcriptome assembly of four potential Pierce s Disease insect vectors from Arizona vineyards.</title>
        <authorList>
            <person name="Tassone E.E."/>
        </authorList>
    </citation>
    <scope>NUCLEOTIDE SEQUENCE</scope>
</reference>
<accession>A0A1B6EL65</accession>
<name>A0A1B6EL65_9HEMI</name>
<evidence type="ECO:0000313" key="2">
    <source>
        <dbReference type="EMBL" id="JAS38667.1"/>
    </source>
</evidence>
<dbReference type="AlphaFoldDB" id="A0A1B6EL65"/>
<dbReference type="EMBL" id="GECZ01031102">
    <property type="protein sequence ID" value="JAS38667.1"/>
    <property type="molecule type" value="Transcribed_RNA"/>
</dbReference>
<feature type="region of interest" description="Disordered" evidence="1">
    <location>
        <begin position="53"/>
        <end position="74"/>
    </location>
</feature>